<dbReference type="Gramene" id="RZC69024">
    <property type="protein sequence ID" value="RZC69024"/>
    <property type="gene ID" value="C5167_032148"/>
</dbReference>
<feature type="compositionally biased region" description="Basic and acidic residues" evidence="7">
    <location>
        <begin position="120"/>
        <end position="130"/>
    </location>
</feature>
<dbReference type="InterPro" id="IPR011011">
    <property type="entry name" value="Znf_FYVE_PHD"/>
</dbReference>
<proteinExistence type="predicted"/>
<dbReference type="Pfam" id="PF23209">
    <property type="entry name" value="IDM1_C"/>
    <property type="match status" value="1"/>
</dbReference>
<dbReference type="PROSITE" id="PS51186">
    <property type="entry name" value="GNAT"/>
    <property type="match status" value="1"/>
</dbReference>
<dbReference type="Pfam" id="PF16135">
    <property type="entry name" value="TDBD"/>
    <property type="match status" value="1"/>
</dbReference>
<dbReference type="InterPro" id="IPR016181">
    <property type="entry name" value="Acyl_CoA_acyltransferase"/>
</dbReference>
<evidence type="ECO:0000313" key="11">
    <source>
        <dbReference type="Proteomes" id="UP000316621"/>
    </source>
</evidence>
<feature type="compositionally biased region" description="Basic and acidic residues" evidence="7">
    <location>
        <begin position="703"/>
        <end position="713"/>
    </location>
</feature>
<keyword evidence="3 6" id="KW-0863">Zinc-finger</keyword>
<dbReference type="SUPFAM" id="SSF55729">
    <property type="entry name" value="Acyl-CoA N-acyltransferases (Nat)"/>
    <property type="match status" value="1"/>
</dbReference>
<organism evidence="10 11">
    <name type="scientific">Papaver somniferum</name>
    <name type="common">Opium poppy</name>
    <dbReference type="NCBI Taxonomy" id="3469"/>
    <lineage>
        <taxon>Eukaryota</taxon>
        <taxon>Viridiplantae</taxon>
        <taxon>Streptophyta</taxon>
        <taxon>Embryophyta</taxon>
        <taxon>Tracheophyta</taxon>
        <taxon>Spermatophyta</taxon>
        <taxon>Magnoliopsida</taxon>
        <taxon>Ranunculales</taxon>
        <taxon>Papaveraceae</taxon>
        <taxon>Papaveroideae</taxon>
        <taxon>Papaver</taxon>
    </lineage>
</organism>
<gene>
    <name evidence="10" type="ORF">C5167_032148</name>
</gene>
<dbReference type="GO" id="GO:0016747">
    <property type="term" value="F:acyltransferase activity, transferring groups other than amino-acyl groups"/>
    <property type="evidence" value="ECO:0007669"/>
    <property type="project" value="InterPro"/>
</dbReference>
<feature type="compositionally biased region" description="Polar residues" evidence="7">
    <location>
        <begin position="60"/>
        <end position="69"/>
    </location>
</feature>
<dbReference type="InterPro" id="IPR000182">
    <property type="entry name" value="GNAT_dom"/>
</dbReference>
<evidence type="ECO:0008006" key="12">
    <source>
        <dbReference type="Google" id="ProtNLM"/>
    </source>
</evidence>
<dbReference type="InterPro" id="IPR013083">
    <property type="entry name" value="Znf_RING/FYVE/PHD"/>
</dbReference>
<comment type="subcellular location">
    <subcellularLocation>
        <location evidence="1">Nucleus</location>
    </subcellularLocation>
</comment>
<accession>A0A4Y7K6P8</accession>
<dbReference type="SMART" id="SM00249">
    <property type="entry name" value="PHD"/>
    <property type="match status" value="2"/>
</dbReference>
<dbReference type="Gene3D" id="3.40.630.30">
    <property type="match status" value="1"/>
</dbReference>
<dbReference type="Gene3D" id="3.30.40.10">
    <property type="entry name" value="Zinc/RING finger domain, C3HC4 (zinc finger)"/>
    <property type="match status" value="1"/>
</dbReference>
<evidence type="ECO:0000259" key="8">
    <source>
        <dbReference type="PROSITE" id="PS50016"/>
    </source>
</evidence>
<evidence type="ECO:0000256" key="4">
    <source>
        <dbReference type="ARBA" id="ARBA00022833"/>
    </source>
</evidence>
<evidence type="ECO:0000256" key="6">
    <source>
        <dbReference type="PROSITE-ProRule" id="PRU00146"/>
    </source>
</evidence>
<feature type="region of interest" description="Disordered" evidence="7">
    <location>
        <begin position="42"/>
        <end position="69"/>
    </location>
</feature>
<feature type="region of interest" description="Disordered" evidence="7">
    <location>
        <begin position="120"/>
        <end position="142"/>
    </location>
</feature>
<dbReference type="GO" id="GO:0008270">
    <property type="term" value="F:zinc ion binding"/>
    <property type="evidence" value="ECO:0007669"/>
    <property type="project" value="UniProtKB-KW"/>
</dbReference>
<sequence length="1441" mass="159562">MLYCKELDVLSEDDFEGSNQEHQIFMDVFYGRNITGGASKRCSITGPSNSEPEGFRPTKASLNSNSDNSVVTTQSSTSFMEDSCNNVVGDSGCFVTKNIAGFGCGLKNYSVSVARDDHDTSAKRMKRSEGELSAPGNDYSNGDLPIPEKAPVQLNSSKEIVLSLQSADLFNNYPTKTCPLVESSSQGFVCTTYLHTRLEEVSRRGHARDGNASKSKCGNQVTKSTAITSPVSQHIIVPECLLGDASVAHTSVPLLPVHEKSLESSPFTSDAIKTNMSNKSLTDLYSRLRGHVNYLLKAAGWAVEKKQIGNKPYVDTIYKSPTGKVFTAFYKIWNLFGESLFAGNYKMIRQENGKQWKNIKEFGSNLLETLINFEKEDCSQMEASYALVHQWSLLDPFVTVVMVNRQIGSLRKGIPVKAATTVVSDLKDRKDIESGKEFVGVKDQVKQLKGSVSVHNKSGSTKVSGDNLHLQTEHDSQENFSVVGEKRKKQVAKALTGVSIYLKEQQNKCMVTDPMVVALNPIGETTSDQIKRSNQSYVPIQGPDTSDSHIDSFLYDVPIETVDSVAKETEAVPTQQDGRLSFSSFVKPTTRRIEAKTVKGVLPEVVNADGIEFVMPRSTSSVPGGSLGNDLAQGSTALELAQSNSKGLKETKVKFIYDNSQFRDEVESIPFDLNLGMQNEVGGKKAVEIFTPAEAIPENARKNFEQSEHRDDESCSGSEASNFKVDPTSEITGTRLTKKRHKKCKSLSEIKVTRLSSKRQKEVEMLNCEKQKHKSSSSVRFSQHQLATDSKLKKTKYKHNNSEVSVLGDVKDEQKPNSLRHTNGALVHNCSGSKNASYSKVTRLGRAEVDKKHGRKRSRGCQIDDDDLLLASIIINKDLSTNRKQFARKRRKSSALRKQKRKEGGCKLLLRSPGRGGKHYTERRWSSSGARTVLCWLIDSGVISVNDVVHYLSPKGDTVIKDGWVTKDGILCKCCDRVLSVIDFKVHAGFKPYKPCLNLFLESGKSFTLCQLEAWSAEYKVRKDGQRAAEGDEGDQSDDTCGHCGDGGVLICCDNCPSTYHQACLSEQEFPEGSWYCWNCTCHICGDLVIELEASTSPGVLKCSQCDHKYHGTCAKESGTFKEVSDTWFCGANCQQIFTGLRSRIGNLNHIDGGYSWTLLRCIQGDQKVPSAQKFALMAECNPKLAVALTIMEECFVPMVDPRTGVDMIPQVIYNWGSDFARLNYQGFYTLVLEKGDEVISVASVRVHGVTVAEMPLIATCSDHRRQGMCRRLLNAIEELLISFKVKMLVITAIPSLVDTWTEGFGFIPMEDEEKKQLSSINFMIFPGTILLRKNLYEKDACKTKYSEPGSPRQAGAIRSFCVGDRSTVVNSTLDDGKSRVVGPKSEQLEQERSRDDHELLPSLSEGSVPSFVEKELEIISTTVRKYSSTPEKENSEKVRR</sequence>
<feature type="region of interest" description="Disordered" evidence="7">
    <location>
        <begin position="703"/>
        <end position="726"/>
    </location>
</feature>
<evidence type="ECO:0000256" key="1">
    <source>
        <dbReference type="ARBA" id="ARBA00004123"/>
    </source>
</evidence>
<dbReference type="Proteomes" id="UP000316621">
    <property type="component" value="Chromosome 7"/>
</dbReference>
<evidence type="ECO:0000313" key="10">
    <source>
        <dbReference type="EMBL" id="RZC69024.1"/>
    </source>
</evidence>
<keyword evidence="11" id="KW-1185">Reference proteome</keyword>
<dbReference type="InterPro" id="IPR001965">
    <property type="entry name" value="Znf_PHD"/>
</dbReference>
<keyword evidence="4" id="KW-0862">Zinc</keyword>
<reference evidence="10 11" key="1">
    <citation type="journal article" date="2018" name="Science">
        <title>The opium poppy genome and morphinan production.</title>
        <authorList>
            <person name="Guo L."/>
            <person name="Winzer T."/>
            <person name="Yang X."/>
            <person name="Li Y."/>
            <person name="Ning Z."/>
            <person name="He Z."/>
            <person name="Teodor R."/>
            <person name="Lu Y."/>
            <person name="Bowser T.A."/>
            <person name="Graham I.A."/>
            <person name="Ye K."/>
        </authorList>
    </citation>
    <scope>NUCLEOTIDE SEQUENCE [LARGE SCALE GENOMIC DNA]</scope>
    <source>
        <strain evidence="11">cv. HN1</strain>
        <tissue evidence="10">Leaves</tissue>
    </source>
</reference>
<evidence type="ECO:0000256" key="3">
    <source>
        <dbReference type="ARBA" id="ARBA00022771"/>
    </source>
</evidence>
<evidence type="ECO:0000259" key="9">
    <source>
        <dbReference type="PROSITE" id="PS51186"/>
    </source>
</evidence>
<dbReference type="GO" id="GO:0005634">
    <property type="term" value="C:nucleus"/>
    <property type="evidence" value="ECO:0007669"/>
    <property type="project" value="UniProtKB-SubCell"/>
</dbReference>
<dbReference type="PANTHER" id="PTHR46508">
    <property type="entry name" value="PHD FINGER FAMILY PROTEIN"/>
    <property type="match status" value="1"/>
</dbReference>
<feature type="compositionally biased region" description="Basic and acidic residues" evidence="7">
    <location>
        <begin position="1387"/>
        <end position="1400"/>
    </location>
</feature>
<dbReference type="InterPro" id="IPR019787">
    <property type="entry name" value="Znf_PHD-finger"/>
</dbReference>
<dbReference type="InterPro" id="IPR056511">
    <property type="entry name" value="IDM1_C"/>
</dbReference>
<feature type="domain" description="N-acetyltransferase" evidence="9">
    <location>
        <begin position="1173"/>
        <end position="1337"/>
    </location>
</feature>
<dbReference type="CDD" id="cd04301">
    <property type="entry name" value="NAT_SF"/>
    <property type="match status" value="1"/>
</dbReference>
<protein>
    <recommendedName>
        <fullName evidence="12">PHD-type domain-containing protein</fullName>
    </recommendedName>
</protein>
<dbReference type="OrthoDB" id="429143at2759"/>
<evidence type="ECO:0000256" key="2">
    <source>
        <dbReference type="ARBA" id="ARBA00022723"/>
    </source>
</evidence>
<evidence type="ECO:0000256" key="5">
    <source>
        <dbReference type="ARBA" id="ARBA00023242"/>
    </source>
</evidence>
<dbReference type="OMA" id="TCAKIVT"/>
<dbReference type="STRING" id="3469.A0A4Y7K6P8"/>
<dbReference type="SUPFAM" id="SSF57903">
    <property type="entry name" value="FYVE/PHD zinc finger"/>
    <property type="match status" value="1"/>
</dbReference>
<feature type="region of interest" description="Disordered" evidence="7">
    <location>
        <begin position="1373"/>
        <end position="1407"/>
    </location>
</feature>
<dbReference type="EMBL" id="CM010721">
    <property type="protein sequence ID" value="RZC69024.1"/>
    <property type="molecule type" value="Genomic_DNA"/>
</dbReference>
<keyword evidence="5" id="KW-0539">Nucleus</keyword>
<dbReference type="PROSITE" id="PS50016">
    <property type="entry name" value="ZF_PHD_2"/>
    <property type="match status" value="1"/>
</dbReference>
<keyword evidence="2" id="KW-0479">Metal-binding</keyword>
<name>A0A4Y7K6P8_PAPSO</name>
<dbReference type="PANTHER" id="PTHR46508:SF2">
    <property type="entry name" value="INCREASED DNA METHYLATION 1"/>
    <property type="match status" value="1"/>
</dbReference>
<dbReference type="InterPro" id="IPR032308">
    <property type="entry name" value="TDBD"/>
</dbReference>
<evidence type="ECO:0000256" key="7">
    <source>
        <dbReference type="SAM" id="MobiDB-lite"/>
    </source>
</evidence>
<feature type="domain" description="PHD-type" evidence="8">
    <location>
        <begin position="1038"/>
        <end position="1083"/>
    </location>
</feature>